<sequence length="205" mass="22731">MGNMYIEAWYPCRSVRSSESSRTFTSRLTGIGVTKYKGTCQTEKPAPRFQVLCDRLWMQVACCGMCQEASSRVDPTDLRDRRALIRSWAAACNHAGNTPLGRLQYYGSSENFLAAGVERQLQIKPMATGHVPICGGSSQRHHFASPPDILRRLYARADPPVPTANAITDMNDGALGFAPRDLGGRRDYDRWSFLSSYIQLGMSSA</sequence>
<evidence type="ECO:0000313" key="2">
    <source>
        <dbReference type="Proteomes" id="UP000053989"/>
    </source>
</evidence>
<keyword evidence="2" id="KW-1185">Reference proteome</keyword>
<protein>
    <submittedName>
        <fullName evidence="1">Uncharacterized protein</fullName>
    </submittedName>
</protein>
<evidence type="ECO:0000313" key="1">
    <source>
        <dbReference type="EMBL" id="KIM70859.1"/>
    </source>
</evidence>
<organism evidence="1 2">
    <name type="scientific">Scleroderma citrinum Foug A</name>
    <dbReference type="NCBI Taxonomy" id="1036808"/>
    <lineage>
        <taxon>Eukaryota</taxon>
        <taxon>Fungi</taxon>
        <taxon>Dikarya</taxon>
        <taxon>Basidiomycota</taxon>
        <taxon>Agaricomycotina</taxon>
        <taxon>Agaricomycetes</taxon>
        <taxon>Agaricomycetidae</taxon>
        <taxon>Boletales</taxon>
        <taxon>Sclerodermatineae</taxon>
        <taxon>Sclerodermataceae</taxon>
        <taxon>Scleroderma</taxon>
    </lineage>
</organism>
<dbReference type="InParanoid" id="A0A0C3ERW4"/>
<reference evidence="1 2" key="1">
    <citation type="submission" date="2014-04" db="EMBL/GenBank/DDBJ databases">
        <authorList>
            <consortium name="DOE Joint Genome Institute"/>
            <person name="Kuo A."/>
            <person name="Kohler A."/>
            <person name="Nagy L.G."/>
            <person name="Floudas D."/>
            <person name="Copeland A."/>
            <person name="Barry K.W."/>
            <person name="Cichocki N."/>
            <person name="Veneault-Fourrey C."/>
            <person name="LaButti K."/>
            <person name="Lindquist E.A."/>
            <person name="Lipzen A."/>
            <person name="Lundell T."/>
            <person name="Morin E."/>
            <person name="Murat C."/>
            <person name="Sun H."/>
            <person name="Tunlid A."/>
            <person name="Henrissat B."/>
            <person name="Grigoriev I.V."/>
            <person name="Hibbett D.S."/>
            <person name="Martin F."/>
            <person name="Nordberg H.P."/>
            <person name="Cantor M.N."/>
            <person name="Hua S.X."/>
        </authorList>
    </citation>
    <scope>NUCLEOTIDE SEQUENCE [LARGE SCALE GENOMIC DNA]</scope>
    <source>
        <strain evidence="1 2">Foug A</strain>
    </source>
</reference>
<gene>
    <name evidence="1" type="ORF">SCLCIDRAFT_173496</name>
</gene>
<name>A0A0C3ERW4_9AGAM</name>
<proteinExistence type="predicted"/>
<accession>A0A0C3ERW4</accession>
<dbReference type="Proteomes" id="UP000053989">
    <property type="component" value="Unassembled WGS sequence"/>
</dbReference>
<dbReference type="EMBL" id="KN822004">
    <property type="protein sequence ID" value="KIM70859.1"/>
    <property type="molecule type" value="Genomic_DNA"/>
</dbReference>
<dbReference type="HOGENOM" id="CLU_1338207_0_0_1"/>
<reference evidence="2" key="2">
    <citation type="submission" date="2015-01" db="EMBL/GenBank/DDBJ databases">
        <title>Evolutionary Origins and Diversification of the Mycorrhizal Mutualists.</title>
        <authorList>
            <consortium name="DOE Joint Genome Institute"/>
            <consortium name="Mycorrhizal Genomics Consortium"/>
            <person name="Kohler A."/>
            <person name="Kuo A."/>
            <person name="Nagy L.G."/>
            <person name="Floudas D."/>
            <person name="Copeland A."/>
            <person name="Barry K.W."/>
            <person name="Cichocki N."/>
            <person name="Veneault-Fourrey C."/>
            <person name="LaButti K."/>
            <person name="Lindquist E.A."/>
            <person name="Lipzen A."/>
            <person name="Lundell T."/>
            <person name="Morin E."/>
            <person name="Murat C."/>
            <person name="Riley R."/>
            <person name="Ohm R."/>
            <person name="Sun H."/>
            <person name="Tunlid A."/>
            <person name="Henrissat B."/>
            <person name="Grigoriev I.V."/>
            <person name="Hibbett D.S."/>
            <person name="Martin F."/>
        </authorList>
    </citation>
    <scope>NUCLEOTIDE SEQUENCE [LARGE SCALE GENOMIC DNA]</scope>
    <source>
        <strain evidence="2">Foug A</strain>
    </source>
</reference>
<dbReference type="AlphaFoldDB" id="A0A0C3ERW4"/>